<feature type="domain" description="4Fe-4S ferredoxin-type" evidence="4">
    <location>
        <begin position="164"/>
        <end position="193"/>
    </location>
</feature>
<dbReference type="Pfam" id="PF10589">
    <property type="entry name" value="NADH_4Fe-4S"/>
    <property type="match status" value="1"/>
</dbReference>
<dbReference type="GO" id="GO:0051539">
    <property type="term" value="F:4 iron, 4 sulfur cluster binding"/>
    <property type="evidence" value="ECO:0007669"/>
    <property type="project" value="InterPro"/>
</dbReference>
<dbReference type="SUPFAM" id="SSF54862">
    <property type="entry name" value="4Fe-4S ferredoxins"/>
    <property type="match status" value="1"/>
</dbReference>
<evidence type="ECO:0000256" key="1">
    <source>
        <dbReference type="ARBA" id="ARBA00022723"/>
    </source>
</evidence>
<dbReference type="InterPro" id="IPR019575">
    <property type="entry name" value="Nuop51_4Fe4S-bd"/>
</dbReference>
<evidence type="ECO:0000256" key="2">
    <source>
        <dbReference type="ARBA" id="ARBA00023004"/>
    </source>
</evidence>
<dbReference type="Gene3D" id="3.30.70.20">
    <property type="match status" value="1"/>
</dbReference>
<dbReference type="SUPFAM" id="SSF140490">
    <property type="entry name" value="Nqo1C-terminal domain-like"/>
    <property type="match status" value="1"/>
</dbReference>
<evidence type="ECO:0000313" key="5">
    <source>
        <dbReference type="EMBL" id="HGH00093.1"/>
    </source>
</evidence>
<accession>A0A7C4AK73</accession>
<evidence type="ECO:0000256" key="3">
    <source>
        <dbReference type="ARBA" id="ARBA00023014"/>
    </source>
</evidence>
<gene>
    <name evidence="5" type="ORF">ENV75_06585</name>
</gene>
<protein>
    <submittedName>
        <fullName evidence="5">4Fe-4S dicluster domain-containing protein</fullName>
    </submittedName>
</protein>
<name>A0A7C4AK73_9BACT</name>
<dbReference type="InterPro" id="IPR017900">
    <property type="entry name" value="4Fe4S_Fe_S_CS"/>
</dbReference>
<dbReference type="InterPro" id="IPR037207">
    <property type="entry name" value="Nuop51_4Fe4S-bd_sf"/>
</dbReference>
<dbReference type="Gene3D" id="1.20.1440.230">
    <property type="entry name" value="NADH-ubiquinone oxidoreductase 51kDa subunit, iron-sulphur binding domain"/>
    <property type="match status" value="1"/>
</dbReference>
<keyword evidence="1" id="KW-0479">Metal-binding</keyword>
<dbReference type="AlphaFoldDB" id="A0A7C4AK73"/>
<feature type="domain" description="4Fe-4S ferredoxin-type" evidence="4">
    <location>
        <begin position="128"/>
        <end position="157"/>
    </location>
</feature>
<dbReference type="EMBL" id="DTHO01000070">
    <property type="protein sequence ID" value="HGH00093.1"/>
    <property type="molecule type" value="Genomic_DNA"/>
</dbReference>
<organism evidence="5">
    <name type="scientific">Thermodesulfovibrio aggregans</name>
    <dbReference type="NCBI Taxonomy" id="86166"/>
    <lineage>
        <taxon>Bacteria</taxon>
        <taxon>Pseudomonadati</taxon>
        <taxon>Nitrospirota</taxon>
        <taxon>Thermodesulfovibrionia</taxon>
        <taxon>Thermodesulfovibrionales</taxon>
        <taxon>Thermodesulfovibrionaceae</taxon>
        <taxon>Thermodesulfovibrio</taxon>
    </lineage>
</organism>
<sequence>MNDNIILKGKKVEDILKEAELRSCPVQRVLYSLTEFIKEVMCGKCFPCAFGTEEARIIAIKLSQWVAGISEKDIDSLKRIGLNMVAGSLCKNGKDLGNFIADTVETSYEEIKKHIVEACPYEECVNIVNYIINPDICNRCGECFRICKYFAIIREKNNYKKVYISYEIDQTKCTKCGECVEICPENAIDVIVNNRNIIEMIGEQ</sequence>
<dbReference type="Pfam" id="PF12838">
    <property type="entry name" value="Fer4_7"/>
    <property type="match status" value="1"/>
</dbReference>
<keyword evidence="3" id="KW-0411">Iron-sulfur</keyword>
<reference evidence="5" key="1">
    <citation type="journal article" date="2020" name="mSystems">
        <title>Genome- and Community-Level Interaction Insights into Carbon Utilization and Element Cycling Functions of Hydrothermarchaeota in Hydrothermal Sediment.</title>
        <authorList>
            <person name="Zhou Z."/>
            <person name="Liu Y."/>
            <person name="Xu W."/>
            <person name="Pan J."/>
            <person name="Luo Z.H."/>
            <person name="Li M."/>
        </authorList>
    </citation>
    <scope>NUCLEOTIDE SEQUENCE [LARGE SCALE GENOMIC DNA]</scope>
    <source>
        <strain evidence="5">SpSt-788</strain>
    </source>
</reference>
<proteinExistence type="predicted"/>
<dbReference type="PROSITE" id="PS00198">
    <property type="entry name" value="4FE4S_FER_1"/>
    <property type="match status" value="1"/>
</dbReference>
<dbReference type="InterPro" id="IPR017896">
    <property type="entry name" value="4Fe4S_Fe-S-bd"/>
</dbReference>
<comment type="caution">
    <text evidence="5">The sequence shown here is derived from an EMBL/GenBank/DDBJ whole genome shotgun (WGS) entry which is preliminary data.</text>
</comment>
<dbReference type="GO" id="GO:0046872">
    <property type="term" value="F:metal ion binding"/>
    <property type="evidence" value="ECO:0007669"/>
    <property type="project" value="UniProtKB-KW"/>
</dbReference>
<evidence type="ECO:0000259" key="4">
    <source>
        <dbReference type="PROSITE" id="PS51379"/>
    </source>
</evidence>
<keyword evidence="2" id="KW-0408">Iron</keyword>
<dbReference type="PROSITE" id="PS51379">
    <property type="entry name" value="4FE4S_FER_2"/>
    <property type="match status" value="2"/>
</dbReference>